<organism evidence="2 3">
    <name type="scientific">Halodurantibacterium flavum</name>
    <dbReference type="NCBI Taxonomy" id="1382802"/>
    <lineage>
        <taxon>Bacteria</taxon>
        <taxon>Pseudomonadati</taxon>
        <taxon>Pseudomonadota</taxon>
        <taxon>Alphaproteobacteria</taxon>
        <taxon>Rhodobacterales</taxon>
        <taxon>Paracoccaceae</taxon>
        <taxon>Halodurantibacterium</taxon>
    </lineage>
</organism>
<protein>
    <recommendedName>
        <fullName evidence="4">Acyloxyacyl hydrolase</fullName>
    </recommendedName>
</protein>
<accession>A0ABW4RZT0</accession>
<evidence type="ECO:0000313" key="3">
    <source>
        <dbReference type="Proteomes" id="UP001597353"/>
    </source>
</evidence>
<keyword evidence="3" id="KW-1185">Reference proteome</keyword>
<evidence type="ECO:0000256" key="1">
    <source>
        <dbReference type="SAM" id="SignalP"/>
    </source>
</evidence>
<comment type="caution">
    <text evidence="2">The sequence shown here is derived from an EMBL/GenBank/DDBJ whole genome shotgun (WGS) entry which is preliminary data.</text>
</comment>
<sequence>MKIRGFAFALAAVSVLTQPAAAYDSPMFEESHARSVFAFGGALTRGNMHQSAVAPGVGYERNVVVGLGFQQFPFERGQFALGWEIGGAGRFGGGVTGELWGGAVLRHKGFAVAPDYRLGTAMTVGLSHISSTHRGREQELEARYGGNARTLFYLGPELSLSSTDAPEREIFWRLHHRSGGGRTLGNMYGAANANVIGLRYRF</sequence>
<evidence type="ECO:0000313" key="2">
    <source>
        <dbReference type="EMBL" id="MFD1910844.1"/>
    </source>
</evidence>
<reference evidence="3" key="1">
    <citation type="journal article" date="2019" name="Int. J. Syst. Evol. Microbiol.">
        <title>The Global Catalogue of Microorganisms (GCM) 10K type strain sequencing project: providing services to taxonomists for standard genome sequencing and annotation.</title>
        <authorList>
            <consortium name="The Broad Institute Genomics Platform"/>
            <consortium name="The Broad Institute Genome Sequencing Center for Infectious Disease"/>
            <person name="Wu L."/>
            <person name="Ma J."/>
        </authorList>
    </citation>
    <scope>NUCLEOTIDE SEQUENCE [LARGE SCALE GENOMIC DNA]</scope>
    <source>
        <strain evidence="3">CGMCC 4.7242</strain>
    </source>
</reference>
<proteinExistence type="predicted"/>
<keyword evidence="1" id="KW-0732">Signal</keyword>
<name>A0ABW4RZT0_9RHOB</name>
<dbReference type="RefSeq" id="WP_390258815.1">
    <property type="nucleotide sequence ID" value="NZ_JBHUGH010000001.1"/>
</dbReference>
<gene>
    <name evidence="2" type="ORF">ACFSGJ_01285</name>
</gene>
<dbReference type="EMBL" id="JBHUGH010000001">
    <property type="protein sequence ID" value="MFD1910844.1"/>
    <property type="molecule type" value="Genomic_DNA"/>
</dbReference>
<feature type="chain" id="PRO_5046401054" description="Acyloxyacyl hydrolase" evidence="1">
    <location>
        <begin position="23"/>
        <end position="202"/>
    </location>
</feature>
<feature type="signal peptide" evidence="1">
    <location>
        <begin position="1"/>
        <end position="22"/>
    </location>
</feature>
<dbReference type="Proteomes" id="UP001597353">
    <property type="component" value="Unassembled WGS sequence"/>
</dbReference>
<evidence type="ECO:0008006" key="4">
    <source>
        <dbReference type="Google" id="ProtNLM"/>
    </source>
</evidence>